<gene>
    <name evidence="2" type="ORF">KYN89_10740</name>
</gene>
<keyword evidence="1" id="KW-0812">Transmembrane</keyword>
<evidence type="ECO:0000313" key="2">
    <source>
        <dbReference type="EMBL" id="MBY8337528.1"/>
    </source>
</evidence>
<dbReference type="RefSeq" id="WP_222825076.1">
    <property type="nucleotide sequence ID" value="NZ_JAHWXP010000003.1"/>
</dbReference>
<dbReference type="Proteomes" id="UP000759298">
    <property type="component" value="Unassembled WGS sequence"/>
</dbReference>
<feature type="transmembrane region" description="Helical" evidence="1">
    <location>
        <begin position="123"/>
        <end position="145"/>
    </location>
</feature>
<feature type="transmembrane region" description="Helical" evidence="1">
    <location>
        <begin position="93"/>
        <end position="117"/>
    </location>
</feature>
<proteinExistence type="predicted"/>
<dbReference type="EMBL" id="JAHWXP010000003">
    <property type="protein sequence ID" value="MBY8337528.1"/>
    <property type="molecule type" value="Genomic_DNA"/>
</dbReference>
<evidence type="ECO:0000256" key="1">
    <source>
        <dbReference type="SAM" id="Phobius"/>
    </source>
</evidence>
<organism evidence="2 3">
    <name type="scientific">Alteriqipengyuania abyssalis</name>
    <dbReference type="NCBI Taxonomy" id="2860200"/>
    <lineage>
        <taxon>Bacteria</taxon>
        <taxon>Pseudomonadati</taxon>
        <taxon>Pseudomonadota</taxon>
        <taxon>Alphaproteobacteria</taxon>
        <taxon>Sphingomonadales</taxon>
        <taxon>Erythrobacteraceae</taxon>
        <taxon>Alteriqipengyuania</taxon>
    </lineage>
</organism>
<reference evidence="2 3" key="1">
    <citation type="submission" date="2021-07" db="EMBL/GenBank/DDBJ databases">
        <title>Alteriqipengyuania abyssalis NZ-12B nov, sp.nov isolated from deep sea sponge in pacific ocean.</title>
        <authorList>
            <person name="Tareen S."/>
            <person name="Wink J."/>
        </authorList>
    </citation>
    <scope>NUCLEOTIDE SEQUENCE [LARGE SCALE GENOMIC DNA]</scope>
    <source>
        <strain evidence="2 3">NZ-12B</strain>
    </source>
</reference>
<dbReference type="Pfam" id="PF11026">
    <property type="entry name" value="DUF2721"/>
    <property type="match status" value="1"/>
</dbReference>
<evidence type="ECO:0000313" key="3">
    <source>
        <dbReference type="Proteomes" id="UP000759298"/>
    </source>
</evidence>
<name>A0ABS7PEM7_9SPHN</name>
<keyword evidence="3" id="KW-1185">Reference proteome</keyword>
<dbReference type="InterPro" id="IPR021279">
    <property type="entry name" value="DUF2721"/>
</dbReference>
<keyword evidence="1" id="KW-0472">Membrane</keyword>
<accession>A0ABS7PEM7</accession>
<protein>
    <submittedName>
        <fullName evidence="2">DUF2721 domain-containing protein</fullName>
    </submittedName>
</protein>
<feature type="transmembrane region" description="Helical" evidence="1">
    <location>
        <begin position="29"/>
        <end position="50"/>
    </location>
</feature>
<comment type="caution">
    <text evidence="2">The sequence shown here is derived from an EMBL/GenBank/DDBJ whole genome shotgun (WGS) entry which is preliminary data.</text>
</comment>
<sequence length="182" mass="19907">MIDLLAASGADFASDLVNRTSNTMRVQQVLQLSLTPVFLLAAIGAVMNTMTQRLIWIATRIEAIEEAAELGEAGRRPEELPILERRRVYAQGAVMFCTASALAICIVIGLLFVSAFIEPQIGTLTAVAWITTMGLMVAGLVLFLLETRLATGSAKDRRRRSREIMRRRAERVAEDDNSGASL</sequence>
<keyword evidence="1" id="KW-1133">Transmembrane helix</keyword>